<keyword evidence="5" id="KW-1185">Reference proteome</keyword>
<dbReference type="EnsemblPlants" id="Kaladp0048s0331.1.v1.1">
    <property type="protein sequence ID" value="Kaladp0048s0331.1.v1.1"/>
    <property type="gene ID" value="Kaladp0048s0331.v1.1"/>
</dbReference>
<sequence length="358" mass="40202">MAAASPAPVRFPATCHHCPKEASPRLIRYLRTKRCQLLVRAGRHADEVDSDESKSGRCRMFVLGMGYVGRIFAQELQKDDWTLSGTCMNIEKKKKLEQCGFDMYQFDATDPDPGTLSCIKGHTHLLVSIPPDKHCGDPMLAHEELWRSSLMDGNLKWLGYLSTTSVYGDCGGAWVDENYPASPSSESAKLRLAAEEGWLRLGRDLKVSSHVFRLGGIYGPGRSAIDTILKDTELSGSQRKRMSKQYTSRVHVSDICQALKASHQSSTSSTIYNIVDDDPAPRREVLAFARKLLNQKWPDRFKKTASSELEEHEDAMDEVVRGEKRVSNARMKRELGVKLLHPSYRSGLENIINQMNTL</sequence>
<dbReference type="SUPFAM" id="SSF51735">
    <property type="entry name" value="NAD(P)-binding Rossmann-fold domains"/>
    <property type="match status" value="1"/>
</dbReference>
<dbReference type="Gene3D" id="3.40.50.720">
    <property type="entry name" value="NAD(P)-binding Rossmann-like Domain"/>
    <property type="match status" value="1"/>
</dbReference>
<dbReference type="CDD" id="cd05266">
    <property type="entry name" value="SDR_a4"/>
    <property type="match status" value="1"/>
</dbReference>
<evidence type="ECO:0008006" key="6">
    <source>
        <dbReference type="Google" id="ProtNLM"/>
    </source>
</evidence>
<evidence type="ECO:0000313" key="5">
    <source>
        <dbReference type="Proteomes" id="UP000594263"/>
    </source>
</evidence>
<dbReference type="GO" id="GO:0016853">
    <property type="term" value="F:isomerase activity"/>
    <property type="evidence" value="ECO:0007669"/>
    <property type="project" value="UniProtKB-KW"/>
</dbReference>
<organism evidence="4 5">
    <name type="scientific">Kalanchoe fedtschenkoi</name>
    <name type="common">Lavender scallops</name>
    <name type="synonym">South American air plant</name>
    <dbReference type="NCBI Taxonomy" id="63787"/>
    <lineage>
        <taxon>Eukaryota</taxon>
        <taxon>Viridiplantae</taxon>
        <taxon>Streptophyta</taxon>
        <taxon>Embryophyta</taxon>
        <taxon>Tracheophyta</taxon>
        <taxon>Spermatophyta</taxon>
        <taxon>Magnoliopsida</taxon>
        <taxon>eudicotyledons</taxon>
        <taxon>Gunneridae</taxon>
        <taxon>Pentapetalae</taxon>
        <taxon>Saxifragales</taxon>
        <taxon>Crassulaceae</taxon>
        <taxon>Kalanchoe</taxon>
    </lineage>
</organism>
<proteinExistence type="inferred from homology"/>
<dbReference type="OMA" id="MGDYFDL"/>
<accession>A0A7N0TXX5</accession>
<name>A0A7N0TXX5_KALFE</name>
<evidence type="ECO:0000256" key="3">
    <source>
        <dbReference type="ARBA" id="ARBA00023235"/>
    </source>
</evidence>
<dbReference type="Proteomes" id="UP000594263">
    <property type="component" value="Unplaced"/>
</dbReference>
<reference evidence="4" key="1">
    <citation type="submission" date="2021-01" db="UniProtKB">
        <authorList>
            <consortium name="EnsemblPlants"/>
        </authorList>
    </citation>
    <scope>IDENTIFICATION</scope>
</reference>
<dbReference type="Gramene" id="Kaladp0048s0331.1.v1.1">
    <property type="protein sequence ID" value="Kaladp0048s0331.1.v1.1"/>
    <property type="gene ID" value="Kaladp0048s0331.v1.1"/>
</dbReference>
<evidence type="ECO:0000256" key="1">
    <source>
        <dbReference type="ARBA" id="ARBA00007637"/>
    </source>
</evidence>
<dbReference type="AlphaFoldDB" id="A0A7N0TXX5"/>
<comment type="similarity">
    <text evidence="1">Belongs to the NAD(P)-dependent epimerase/dehydratase family.</text>
</comment>
<evidence type="ECO:0000313" key="4">
    <source>
        <dbReference type="EnsemblPlants" id="Kaladp0048s0331.1.v1.1"/>
    </source>
</evidence>
<dbReference type="PANTHER" id="PTHR43574">
    <property type="entry name" value="EPIMERASE-RELATED"/>
    <property type="match status" value="1"/>
</dbReference>
<keyword evidence="3" id="KW-0413">Isomerase</keyword>
<protein>
    <recommendedName>
        <fullName evidence="6">NAD-dependent epimerase/dehydratase domain-containing protein</fullName>
    </recommendedName>
</protein>
<evidence type="ECO:0000256" key="2">
    <source>
        <dbReference type="ARBA" id="ARBA00023027"/>
    </source>
</evidence>
<keyword evidence="2" id="KW-0520">NAD</keyword>
<dbReference type="InterPro" id="IPR036291">
    <property type="entry name" value="NAD(P)-bd_dom_sf"/>
</dbReference>